<dbReference type="STRING" id="560819.SAMN05428998_14141"/>
<gene>
    <name evidence="2" type="ORF">SAMN05428998_14141</name>
</gene>
<keyword evidence="1" id="KW-0732">Signal</keyword>
<reference evidence="2 3" key="1">
    <citation type="submission" date="2017-04" db="EMBL/GenBank/DDBJ databases">
        <authorList>
            <person name="Afonso C.L."/>
            <person name="Miller P.J."/>
            <person name="Scott M.A."/>
            <person name="Spackman E."/>
            <person name="Goraichik I."/>
            <person name="Dimitrov K.M."/>
            <person name="Suarez D.L."/>
            <person name="Swayne D.E."/>
        </authorList>
    </citation>
    <scope>NUCLEOTIDE SEQUENCE [LARGE SCALE GENOMIC DNA]</scope>
    <source>
        <strain evidence="2 3">USBA 355</strain>
    </source>
</reference>
<dbReference type="Proteomes" id="UP000192917">
    <property type="component" value="Unassembled WGS sequence"/>
</dbReference>
<dbReference type="AlphaFoldDB" id="A0A1Y6CUJ2"/>
<name>A0A1Y6CUJ2_9PROT</name>
<feature type="chain" id="PRO_5013323238" evidence="1">
    <location>
        <begin position="23"/>
        <end position="91"/>
    </location>
</feature>
<keyword evidence="3" id="KW-1185">Reference proteome</keyword>
<evidence type="ECO:0000313" key="3">
    <source>
        <dbReference type="Proteomes" id="UP000192917"/>
    </source>
</evidence>
<proteinExistence type="predicted"/>
<dbReference type="EMBL" id="FWZX01000041">
    <property type="protein sequence ID" value="SMF80478.1"/>
    <property type="molecule type" value="Genomic_DNA"/>
</dbReference>
<feature type="signal peptide" evidence="1">
    <location>
        <begin position="1"/>
        <end position="22"/>
    </location>
</feature>
<organism evidence="2 3">
    <name type="scientific">Tistlia consotensis USBA 355</name>
    <dbReference type="NCBI Taxonomy" id="560819"/>
    <lineage>
        <taxon>Bacteria</taxon>
        <taxon>Pseudomonadati</taxon>
        <taxon>Pseudomonadota</taxon>
        <taxon>Alphaproteobacteria</taxon>
        <taxon>Rhodospirillales</taxon>
        <taxon>Rhodovibrionaceae</taxon>
        <taxon>Tistlia</taxon>
    </lineage>
</organism>
<evidence type="ECO:0000313" key="2">
    <source>
        <dbReference type="EMBL" id="SMF80478.1"/>
    </source>
</evidence>
<protein>
    <submittedName>
        <fullName evidence="2">Uncharacterized protein</fullName>
    </submittedName>
</protein>
<sequence>MTIPTRPLALFAAALLATGLSAADAQACRGVTEYPQVLAALEASSLPQDRKAALEKQLEEGRALHEQAHRQNDKELMRRSLKILDSVKHAL</sequence>
<accession>A0A1Y6CUJ2</accession>
<evidence type="ECO:0000256" key="1">
    <source>
        <dbReference type="SAM" id="SignalP"/>
    </source>
</evidence>
<dbReference type="RefSeq" id="WP_085126491.1">
    <property type="nucleotide sequence ID" value="NZ_FWZX01000041.1"/>
</dbReference>